<evidence type="ECO:0000256" key="3">
    <source>
        <dbReference type="ARBA" id="ARBA00022692"/>
    </source>
</evidence>
<feature type="transmembrane region" description="Helical" evidence="7">
    <location>
        <begin position="141"/>
        <end position="165"/>
    </location>
</feature>
<keyword evidence="2" id="KW-1003">Cell membrane</keyword>
<evidence type="ECO:0000256" key="1">
    <source>
        <dbReference type="ARBA" id="ARBA00004651"/>
    </source>
</evidence>
<feature type="transmembrane region" description="Helical" evidence="7">
    <location>
        <begin position="215"/>
        <end position="236"/>
    </location>
</feature>
<organism evidence="9">
    <name type="scientific">Ignisphaera aggregans</name>
    <dbReference type="NCBI Taxonomy" id="334771"/>
    <lineage>
        <taxon>Archaea</taxon>
        <taxon>Thermoproteota</taxon>
        <taxon>Thermoprotei</taxon>
        <taxon>Desulfurococcales</taxon>
        <taxon>Desulfurococcaceae</taxon>
        <taxon>Ignisphaera</taxon>
    </lineage>
</organism>
<keyword evidence="5" id="KW-0560">Oxidoreductase</keyword>
<accession>A0A7C2ZCF8</accession>
<dbReference type="GO" id="GO:0042773">
    <property type="term" value="P:ATP synthesis coupled electron transport"/>
    <property type="evidence" value="ECO:0007669"/>
    <property type="project" value="InterPro"/>
</dbReference>
<proteinExistence type="predicted"/>
<keyword evidence="4 7" id="KW-1133">Transmembrane helix</keyword>
<gene>
    <name evidence="9" type="ORF">ENO77_03725</name>
</gene>
<evidence type="ECO:0000313" key="9">
    <source>
        <dbReference type="EMBL" id="HEW53256.1"/>
    </source>
</evidence>
<feature type="transmembrane region" description="Helical" evidence="7">
    <location>
        <begin position="345"/>
        <end position="367"/>
    </location>
</feature>
<dbReference type="InterPro" id="IPR001750">
    <property type="entry name" value="ND/Mrp_TM"/>
</dbReference>
<feature type="transmembrane region" description="Helical" evidence="7">
    <location>
        <begin position="248"/>
        <end position="268"/>
    </location>
</feature>
<keyword evidence="6 7" id="KW-0472">Membrane</keyword>
<dbReference type="Pfam" id="PF00361">
    <property type="entry name" value="Proton_antipo_M"/>
    <property type="match status" value="1"/>
</dbReference>
<evidence type="ECO:0000259" key="8">
    <source>
        <dbReference type="Pfam" id="PF00361"/>
    </source>
</evidence>
<reference evidence="9" key="1">
    <citation type="journal article" date="2020" name="mSystems">
        <title>Genome- and Community-Level Interaction Insights into Carbon Utilization and Element Cycling Functions of Hydrothermarchaeota in Hydrothermal Sediment.</title>
        <authorList>
            <person name="Zhou Z."/>
            <person name="Liu Y."/>
            <person name="Xu W."/>
            <person name="Pan J."/>
            <person name="Luo Z.H."/>
            <person name="Li M."/>
        </authorList>
    </citation>
    <scope>NUCLEOTIDE SEQUENCE [LARGE SCALE GENOMIC DNA]</scope>
    <source>
        <strain evidence="9">SpSt-16</strain>
    </source>
</reference>
<dbReference type="EMBL" id="DSGT01000009">
    <property type="protein sequence ID" value="HEW53256.1"/>
    <property type="molecule type" value="Genomic_DNA"/>
</dbReference>
<dbReference type="GO" id="GO:0005886">
    <property type="term" value="C:plasma membrane"/>
    <property type="evidence" value="ECO:0007669"/>
    <property type="project" value="UniProtKB-SubCell"/>
</dbReference>
<feature type="transmembrane region" description="Helical" evidence="7">
    <location>
        <begin position="465"/>
        <end position="484"/>
    </location>
</feature>
<keyword evidence="3 7" id="KW-0812">Transmembrane</keyword>
<feature type="transmembrane region" description="Helical" evidence="7">
    <location>
        <begin position="387"/>
        <end position="409"/>
    </location>
</feature>
<feature type="domain" description="NADH:quinone oxidoreductase/Mrp antiporter transmembrane" evidence="8">
    <location>
        <begin position="107"/>
        <end position="388"/>
    </location>
</feature>
<comment type="caution">
    <text evidence="9">The sequence shown here is derived from an EMBL/GenBank/DDBJ whole genome shotgun (WGS) entry which is preliminary data.</text>
</comment>
<dbReference type="PANTHER" id="PTHR42682:SF4">
    <property type="entry name" value="NADH-UBIQUINONE_PLASTOQUINONE"/>
    <property type="match status" value="1"/>
</dbReference>
<dbReference type="PRINTS" id="PR01437">
    <property type="entry name" value="NUOXDRDTASE4"/>
</dbReference>
<dbReference type="InterPro" id="IPR052175">
    <property type="entry name" value="ComplexI-like_HydComp"/>
</dbReference>
<feature type="transmembrane region" description="Helical" evidence="7">
    <location>
        <begin position="33"/>
        <end position="49"/>
    </location>
</feature>
<dbReference type="GO" id="GO:0008137">
    <property type="term" value="F:NADH dehydrogenase (ubiquinone) activity"/>
    <property type="evidence" value="ECO:0007669"/>
    <property type="project" value="InterPro"/>
</dbReference>
<sequence length="503" mass="54066">MIVSSEELLYISVMGLLGLTLLGSFLSMRIVRAVGYIGLVIATAVSYLFGVVDSISMILSALSLVIGFSSAMYTDAYEVAKYRESNLHMLIDMFALSIYTTFAAPTLGLFIIFWFLAEIIGFFAIVYEVKAETLKAGLRYLVVSMVPADLALMALLAYLSLNVGFTNALTARISEIQSLASTMPAYLGVMIVLGFSAKAAVLPLHFWLPDAHSLAPAPASALLSGIMVKMGLYGVLRTLPIVDATTTPAAFLVFGALSTVYGGLMAIAQTDIKRILAYSTIENTGLMIITLMLFKFTGEPLFYNAFVALVIAHAMFKSALFLNSGTVETIAHTRDLTKLGFMTRLAPLSSVSALLSILSLMGIPPTLGFVSKLLLLMSLVTFTTSNIVGGIALIISVVAGLALTIIYSLRYISVYWGTPQTIKEESAEPASEKPLVRWELIPSALSLLLTPSLPAILGVSLTVDILISIGLATTIFASIVAYLYTRIKRVTLRDATWLGGETF</sequence>
<protein>
    <recommendedName>
        <fullName evidence="8">NADH:quinone oxidoreductase/Mrp antiporter transmembrane domain-containing protein</fullName>
    </recommendedName>
</protein>
<name>A0A7C2ZCF8_9CREN</name>
<feature type="transmembrane region" description="Helical" evidence="7">
    <location>
        <begin position="275"/>
        <end position="296"/>
    </location>
</feature>
<evidence type="ECO:0000256" key="7">
    <source>
        <dbReference type="SAM" id="Phobius"/>
    </source>
</evidence>
<feature type="transmembrane region" description="Helical" evidence="7">
    <location>
        <begin position="55"/>
        <end position="74"/>
    </location>
</feature>
<evidence type="ECO:0000256" key="5">
    <source>
        <dbReference type="ARBA" id="ARBA00023002"/>
    </source>
</evidence>
<dbReference type="InterPro" id="IPR003918">
    <property type="entry name" value="NADH_UbQ_OxRdtase"/>
</dbReference>
<dbReference type="PANTHER" id="PTHR42682">
    <property type="entry name" value="HYDROGENASE-4 COMPONENT F"/>
    <property type="match status" value="1"/>
</dbReference>
<dbReference type="AlphaFoldDB" id="A0A7C2ZCF8"/>
<comment type="subcellular location">
    <subcellularLocation>
        <location evidence="1">Cell membrane</location>
        <topology evidence="1">Multi-pass membrane protein</topology>
    </subcellularLocation>
</comment>
<feature type="transmembrane region" description="Helical" evidence="7">
    <location>
        <begin position="185"/>
        <end position="208"/>
    </location>
</feature>
<feature type="transmembrane region" description="Helical" evidence="7">
    <location>
        <begin position="7"/>
        <end position="26"/>
    </location>
</feature>
<evidence type="ECO:0000256" key="2">
    <source>
        <dbReference type="ARBA" id="ARBA00022475"/>
    </source>
</evidence>
<feature type="transmembrane region" description="Helical" evidence="7">
    <location>
        <begin position="440"/>
        <end position="459"/>
    </location>
</feature>
<evidence type="ECO:0000256" key="6">
    <source>
        <dbReference type="ARBA" id="ARBA00023136"/>
    </source>
</evidence>
<evidence type="ECO:0000256" key="4">
    <source>
        <dbReference type="ARBA" id="ARBA00022989"/>
    </source>
</evidence>
<feature type="transmembrane region" description="Helical" evidence="7">
    <location>
        <begin position="302"/>
        <end position="324"/>
    </location>
</feature>
<dbReference type="GO" id="GO:0016491">
    <property type="term" value="F:oxidoreductase activity"/>
    <property type="evidence" value="ECO:0007669"/>
    <property type="project" value="UniProtKB-KW"/>
</dbReference>